<dbReference type="RefSeq" id="WP_168449823.1">
    <property type="nucleotide sequence ID" value="NZ_JAAWWK010000002.1"/>
</dbReference>
<dbReference type="Pfam" id="PF13419">
    <property type="entry name" value="HAD_2"/>
    <property type="match status" value="1"/>
</dbReference>
<dbReference type="PANTHER" id="PTHR43434:SF24">
    <property type="entry name" value="HYDROLASE-RELATED"/>
    <property type="match status" value="1"/>
</dbReference>
<dbReference type="InterPro" id="IPR006439">
    <property type="entry name" value="HAD-SF_hydro_IA"/>
</dbReference>
<dbReference type="SFLD" id="SFLDS00003">
    <property type="entry name" value="Haloacid_Dehalogenase"/>
    <property type="match status" value="1"/>
</dbReference>
<dbReference type="InterPro" id="IPR023198">
    <property type="entry name" value="PGP-like_dom2"/>
</dbReference>
<reference evidence="1 2" key="1">
    <citation type="submission" date="2020-04" db="EMBL/GenBank/DDBJ databases">
        <authorList>
            <person name="Yoon J."/>
        </authorList>
    </citation>
    <scope>NUCLEOTIDE SEQUENCE [LARGE SCALE GENOMIC DNA]</scope>
    <source>
        <strain evidence="1 2">KMU-166</strain>
    </source>
</reference>
<dbReference type="InterPro" id="IPR036412">
    <property type="entry name" value="HAD-like_sf"/>
</dbReference>
<dbReference type="SFLD" id="SFLDG01129">
    <property type="entry name" value="C1.5:_HAD__Beta-PGM__Phosphata"/>
    <property type="match status" value="1"/>
</dbReference>
<comment type="caution">
    <text evidence="1">The sequence shown here is derived from an EMBL/GenBank/DDBJ whole genome shotgun (WGS) entry which is preliminary data.</text>
</comment>
<dbReference type="InterPro" id="IPR050155">
    <property type="entry name" value="HAD-like_hydrolase_sf"/>
</dbReference>
<dbReference type="Gene3D" id="3.40.50.1000">
    <property type="entry name" value="HAD superfamily/HAD-like"/>
    <property type="match status" value="1"/>
</dbReference>
<evidence type="ECO:0000313" key="2">
    <source>
        <dbReference type="Proteomes" id="UP000765845"/>
    </source>
</evidence>
<keyword evidence="1" id="KW-0378">Hydrolase</keyword>
<sequence length="214" mass="23040">MLLIFDWDGTLMDSEQKILASMRDAALSCSLEPPADAAVRNIIGLELSLAIQQLFPGESAEGVAAIRAGYVDSFVAADQQPCSLFPKVAETLAELAGRGHQLCVATGKSRKGLNRVFSHLPQAALFSASRCADETASKPDPLMLQELCDEFSVAPEAALMVGDTEYDLEMAARIGMPSVGVAYGAHEPERLRRWNPLGVVDQFDGLLAYVDRGR</sequence>
<dbReference type="Proteomes" id="UP000765845">
    <property type="component" value="Unassembled WGS sequence"/>
</dbReference>
<keyword evidence="2" id="KW-1185">Reference proteome</keyword>
<protein>
    <submittedName>
        <fullName evidence="1">HAD-IA family hydrolase</fullName>
    </submittedName>
</protein>
<organism evidence="1 2">
    <name type="scientific">Spongiibacter thalassae</name>
    <dbReference type="NCBI Taxonomy" id="2721624"/>
    <lineage>
        <taxon>Bacteria</taxon>
        <taxon>Pseudomonadati</taxon>
        <taxon>Pseudomonadota</taxon>
        <taxon>Gammaproteobacteria</taxon>
        <taxon>Cellvibrionales</taxon>
        <taxon>Spongiibacteraceae</taxon>
        <taxon>Spongiibacter</taxon>
    </lineage>
</organism>
<gene>
    <name evidence="1" type="ORF">HCU74_07785</name>
</gene>
<dbReference type="EMBL" id="JAAWWK010000002">
    <property type="protein sequence ID" value="NKI17314.1"/>
    <property type="molecule type" value="Genomic_DNA"/>
</dbReference>
<dbReference type="NCBIfam" id="TIGR01509">
    <property type="entry name" value="HAD-SF-IA-v3"/>
    <property type="match status" value="1"/>
</dbReference>
<dbReference type="GO" id="GO:0016787">
    <property type="term" value="F:hydrolase activity"/>
    <property type="evidence" value="ECO:0007669"/>
    <property type="project" value="UniProtKB-KW"/>
</dbReference>
<dbReference type="InterPro" id="IPR041492">
    <property type="entry name" value="HAD_2"/>
</dbReference>
<dbReference type="SUPFAM" id="SSF56784">
    <property type="entry name" value="HAD-like"/>
    <property type="match status" value="1"/>
</dbReference>
<proteinExistence type="predicted"/>
<dbReference type="Gene3D" id="1.10.150.240">
    <property type="entry name" value="Putative phosphatase, domain 2"/>
    <property type="match status" value="1"/>
</dbReference>
<dbReference type="NCBIfam" id="TIGR01549">
    <property type="entry name" value="HAD-SF-IA-v1"/>
    <property type="match status" value="1"/>
</dbReference>
<name>A0ABX1GDP9_9GAMM</name>
<dbReference type="PANTHER" id="PTHR43434">
    <property type="entry name" value="PHOSPHOGLYCOLATE PHOSPHATASE"/>
    <property type="match status" value="1"/>
</dbReference>
<dbReference type="InterPro" id="IPR023214">
    <property type="entry name" value="HAD_sf"/>
</dbReference>
<evidence type="ECO:0000313" key="1">
    <source>
        <dbReference type="EMBL" id="NKI17314.1"/>
    </source>
</evidence>
<accession>A0ABX1GDP9</accession>